<reference evidence="7" key="1">
    <citation type="submission" date="2019-09" db="EMBL/GenBank/DDBJ databases">
        <authorList>
            <person name="Teo W.F.A."/>
            <person name="Duangmal K."/>
        </authorList>
    </citation>
    <scope>NUCLEOTIDE SEQUENCE [LARGE SCALE GENOMIC DNA]</scope>
    <source>
        <strain evidence="7">K81G1</strain>
    </source>
</reference>
<evidence type="ECO:0000259" key="5">
    <source>
        <dbReference type="Pfam" id="PF07992"/>
    </source>
</evidence>
<evidence type="ECO:0000256" key="2">
    <source>
        <dbReference type="ARBA" id="ARBA00022630"/>
    </source>
</evidence>
<evidence type="ECO:0000313" key="8">
    <source>
        <dbReference type="Proteomes" id="UP000319769"/>
    </source>
</evidence>
<feature type="domain" description="FAD/NAD(P)-binding" evidence="5">
    <location>
        <begin position="2"/>
        <end position="295"/>
    </location>
</feature>
<organism evidence="7 8">
    <name type="scientific">Amycolatopsis acidicola</name>
    <dbReference type="NCBI Taxonomy" id="2596893"/>
    <lineage>
        <taxon>Bacteria</taxon>
        <taxon>Bacillati</taxon>
        <taxon>Actinomycetota</taxon>
        <taxon>Actinomycetes</taxon>
        <taxon>Pseudonocardiales</taxon>
        <taxon>Pseudonocardiaceae</taxon>
        <taxon>Amycolatopsis</taxon>
    </lineage>
</organism>
<keyword evidence="3" id="KW-0274">FAD</keyword>
<dbReference type="OrthoDB" id="4475657at2"/>
<dbReference type="PRINTS" id="PR00368">
    <property type="entry name" value="FADPNR"/>
</dbReference>
<keyword evidence="8" id="KW-1185">Reference proteome</keyword>
<dbReference type="InterPro" id="IPR028202">
    <property type="entry name" value="Reductase_C"/>
</dbReference>
<gene>
    <name evidence="7" type="ORF">FPZ12_029790</name>
</gene>
<dbReference type="Pfam" id="PF07992">
    <property type="entry name" value="Pyr_redox_2"/>
    <property type="match status" value="1"/>
</dbReference>
<dbReference type="SUPFAM" id="SSF55424">
    <property type="entry name" value="FAD/NAD-linked reductases, dimerisation (C-terminal) domain"/>
    <property type="match status" value="1"/>
</dbReference>
<dbReference type="Gene3D" id="3.30.390.30">
    <property type="match status" value="1"/>
</dbReference>
<evidence type="ECO:0000313" key="7">
    <source>
        <dbReference type="EMBL" id="KAA9155423.1"/>
    </source>
</evidence>
<evidence type="ECO:0000256" key="3">
    <source>
        <dbReference type="ARBA" id="ARBA00022827"/>
    </source>
</evidence>
<comment type="cofactor">
    <cofactor evidence="1">
        <name>FAD</name>
        <dbReference type="ChEBI" id="CHEBI:57692"/>
    </cofactor>
</comment>
<dbReference type="SUPFAM" id="SSF51905">
    <property type="entry name" value="FAD/NAD(P)-binding domain"/>
    <property type="match status" value="1"/>
</dbReference>
<comment type="caution">
    <text evidence="7">The sequence shown here is derived from an EMBL/GenBank/DDBJ whole genome shotgun (WGS) entry which is preliminary data.</text>
</comment>
<sequence>MVGASAAGLSTVEALRRKGFEGAVKVLGAEAHLPYDRPPLSKQILAGSWEPERARLRPSEVLSGLNAEFLLGDEATALDVDARTVTTASGARHTAGTIVLATGVVPRMLPGQPELTGVHTLRTLDDSLALRKEMLAATRLVVVGEGVLGAEIGATARQLGLDVTLTGPLRAPMAGQVGEFVGGHLAELHERNGVRLRLGTGVTALRGDDAGRVTGVELADGDVLPADLVVVAIGAAPVTDWLTSSRLTLDNGVVCDSRCRAAPGIYAVGDLARWYHEPLERTLRLENRTNATEQALAVADNILGADRAYTPVPYFWSDQFDVKIQVHGLIPPGAEPTVTDGDPAEGRFVVRYRSGGRDTGVLGWKMPKQSRLRRADITDFFS</sequence>
<evidence type="ECO:0000256" key="1">
    <source>
        <dbReference type="ARBA" id="ARBA00001974"/>
    </source>
</evidence>
<proteinExistence type="predicted"/>
<dbReference type="GO" id="GO:0005737">
    <property type="term" value="C:cytoplasm"/>
    <property type="evidence" value="ECO:0007669"/>
    <property type="project" value="TreeGrafter"/>
</dbReference>
<dbReference type="InterPro" id="IPR016156">
    <property type="entry name" value="FAD/NAD-linked_Rdtase_dimer_sf"/>
</dbReference>
<dbReference type="InterPro" id="IPR023753">
    <property type="entry name" value="FAD/NAD-binding_dom"/>
</dbReference>
<dbReference type="GO" id="GO:0016651">
    <property type="term" value="F:oxidoreductase activity, acting on NAD(P)H"/>
    <property type="evidence" value="ECO:0007669"/>
    <property type="project" value="TreeGrafter"/>
</dbReference>
<name>A0A5N0UWQ5_9PSEU</name>
<protein>
    <submittedName>
        <fullName evidence="7">Oxidoreductase</fullName>
    </submittedName>
</protein>
<evidence type="ECO:0000256" key="4">
    <source>
        <dbReference type="ARBA" id="ARBA00023002"/>
    </source>
</evidence>
<dbReference type="PANTHER" id="PTHR43557:SF2">
    <property type="entry name" value="RIESKE DOMAIN-CONTAINING PROTEIN-RELATED"/>
    <property type="match status" value="1"/>
</dbReference>
<feature type="domain" description="Reductase C-terminal" evidence="6">
    <location>
        <begin position="314"/>
        <end position="374"/>
    </location>
</feature>
<evidence type="ECO:0000259" key="6">
    <source>
        <dbReference type="Pfam" id="PF14759"/>
    </source>
</evidence>
<dbReference type="PRINTS" id="PR00411">
    <property type="entry name" value="PNDRDTASEI"/>
</dbReference>
<dbReference type="AlphaFoldDB" id="A0A5N0UWQ5"/>
<dbReference type="EMBL" id="VMNW02000057">
    <property type="protein sequence ID" value="KAA9155423.1"/>
    <property type="molecule type" value="Genomic_DNA"/>
</dbReference>
<keyword evidence="4" id="KW-0560">Oxidoreductase</keyword>
<accession>A0A5N0UWQ5</accession>
<keyword evidence="2" id="KW-0285">Flavoprotein</keyword>
<dbReference type="PANTHER" id="PTHR43557">
    <property type="entry name" value="APOPTOSIS-INDUCING FACTOR 1"/>
    <property type="match status" value="1"/>
</dbReference>
<dbReference type="InterPro" id="IPR050446">
    <property type="entry name" value="FAD-oxidoreductase/Apoptosis"/>
</dbReference>
<dbReference type="Gene3D" id="3.50.50.60">
    <property type="entry name" value="FAD/NAD(P)-binding domain"/>
    <property type="match status" value="2"/>
</dbReference>
<dbReference type="Pfam" id="PF14759">
    <property type="entry name" value="Reductase_C"/>
    <property type="match status" value="1"/>
</dbReference>
<dbReference type="InterPro" id="IPR036188">
    <property type="entry name" value="FAD/NAD-bd_sf"/>
</dbReference>
<dbReference type="Proteomes" id="UP000319769">
    <property type="component" value="Unassembled WGS sequence"/>
</dbReference>